<dbReference type="GO" id="GO:0009307">
    <property type="term" value="P:DNA restriction-modification system"/>
    <property type="evidence" value="ECO:0007669"/>
    <property type="project" value="InterPro"/>
</dbReference>
<dbReference type="PANTHER" id="PTHR30481">
    <property type="entry name" value="DNA ADENINE METHYLASE"/>
    <property type="match status" value="1"/>
</dbReference>
<comment type="caution">
    <text evidence="8">The sequence shown here is derived from an EMBL/GenBank/DDBJ whole genome shotgun (WGS) entry which is preliminary data.</text>
</comment>
<evidence type="ECO:0000313" key="8">
    <source>
        <dbReference type="EMBL" id="RUQ85398.1"/>
    </source>
</evidence>
<organism evidence="8 9">
    <name type="scientific">Legionella septentrionalis</name>
    <dbReference type="NCBI Taxonomy" id="2498109"/>
    <lineage>
        <taxon>Bacteria</taxon>
        <taxon>Pseudomonadati</taxon>
        <taxon>Pseudomonadota</taxon>
        <taxon>Gammaproteobacteria</taxon>
        <taxon>Legionellales</taxon>
        <taxon>Legionellaceae</taxon>
        <taxon>Legionella</taxon>
    </lineage>
</organism>
<dbReference type="PIRSF" id="PIRSF000398">
    <property type="entry name" value="M_m6A_EcoRV"/>
    <property type="match status" value="1"/>
</dbReference>
<gene>
    <name evidence="8" type="ORF">EKM59_06445</name>
</gene>
<protein>
    <recommendedName>
        <fullName evidence="2 7">Site-specific DNA-methyltransferase (adenine-specific)</fullName>
        <ecNumber evidence="2 7">2.1.1.72</ecNumber>
    </recommendedName>
</protein>
<evidence type="ECO:0000256" key="2">
    <source>
        <dbReference type="ARBA" id="ARBA00011900"/>
    </source>
</evidence>
<evidence type="ECO:0000256" key="5">
    <source>
        <dbReference type="ARBA" id="ARBA00022691"/>
    </source>
</evidence>
<dbReference type="Gene3D" id="1.10.1020.10">
    <property type="entry name" value="Adenine-specific Methyltransferase, Domain 2"/>
    <property type="match status" value="1"/>
</dbReference>
<keyword evidence="4 7" id="KW-0808">Transferase</keyword>
<proteinExistence type="inferred from homology"/>
<evidence type="ECO:0000256" key="4">
    <source>
        <dbReference type="ARBA" id="ARBA00022679"/>
    </source>
</evidence>
<dbReference type="InterPro" id="IPR012263">
    <property type="entry name" value="M_m6A_EcoRV"/>
</dbReference>
<comment type="similarity">
    <text evidence="1 7">Belongs to the N(4)/N(6)-methyltransferase family.</text>
</comment>
<dbReference type="PROSITE" id="PS00092">
    <property type="entry name" value="N6_MTASE"/>
    <property type="match status" value="1"/>
</dbReference>
<sequence>MTKKIRPFLKWAGNKYNCLEQILMSLPAANRLIEPFAGSAAIFINSNYPNYLVAEENKDLIALFSCLQKEGETFIAYCEQFFCPDNNYASQYYALRQIFNQENDPRLRAAIFLYLNRHGYNGLCRYNKQGIYNVPFGRYDKPYFPREEMIFFHHKSQMAHFIHADFRKTFALAKPGDVIYCDPPYAPRHQLTNFSSYIHKKFGQTEQILLAKLAMESATKGITVIISNHDTEFTRHHYQHAEIISFSVKRSINRNGKNRLPVKELLAVFR</sequence>
<evidence type="ECO:0000256" key="1">
    <source>
        <dbReference type="ARBA" id="ARBA00006594"/>
    </source>
</evidence>
<keyword evidence="5 7" id="KW-0949">S-adenosyl-L-methionine</keyword>
<dbReference type="Proteomes" id="UP000288012">
    <property type="component" value="Unassembled WGS sequence"/>
</dbReference>
<dbReference type="GO" id="GO:1904047">
    <property type="term" value="F:S-adenosyl-L-methionine binding"/>
    <property type="evidence" value="ECO:0007669"/>
    <property type="project" value="TreeGrafter"/>
</dbReference>
<keyword evidence="9" id="KW-1185">Reference proteome</keyword>
<dbReference type="NCBIfam" id="TIGR00571">
    <property type="entry name" value="dam"/>
    <property type="match status" value="1"/>
</dbReference>
<dbReference type="PANTHER" id="PTHR30481:SF3">
    <property type="entry name" value="DNA ADENINE METHYLASE"/>
    <property type="match status" value="1"/>
</dbReference>
<dbReference type="AlphaFoldDB" id="A0A3S0VN09"/>
<dbReference type="InterPro" id="IPR002052">
    <property type="entry name" value="DNA_methylase_N6_adenine_CS"/>
</dbReference>
<evidence type="ECO:0000256" key="3">
    <source>
        <dbReference type="ARBA" id="ARBA00022603"/>
    </source>
</evidence>
<dbReference type="EC" id="2.1.1.72" evidence="2 7"/>
<dbReference type="GO" id="GO:0043565">
    <property type="term" value="F:sequence-specific DNA binding"/>
    <property type="evidence" value="ECO:0007669"/>
    <property type="project" value="TreeGrafter"/>
</dbReference>
<dbReference type="RefSeq" id="WP_126954477.1">
    <property type="nucleotide sequence ID" value="NZ_RZGR01000016.1"/>
</dbReference>
<evidence type="ECO:0000256" key="6">
    <source>
        <dbReference type="ARBA" id="ARBA00047942"/>
    </source>
</evidence>
<comment type="catalytic activity">
    <reaction evidence="6 7">
        <text>a 2'-deoxyadenosine in DNA + S-adenosyl-L-methionine = an N(6)-methyl-2'-deoxyadenosine in DNA + S-adenosyl-L-homocysteine + H(+)</text>
        <dbReference type="Rhea" id="RHEA:15197"/>
        <dbReference type="Rhea" id="RHEA-COMP:12418"/>
        <dbReference type="Rhea" id="RHEA-COMP:12419"/>
        <dbReference type="ChEBI" id="CHEBI:15378"/>
        <dbReference type="ChEBI" id="CHEBI:57856"/>
        <dbReference type="ChEBI" id="CHEBI:59789"/>
        <dbReference type="ChEBI" id="CHEBI:90615"/>
        <dbReference type="ChEBI" id="CHEBI:90616"/>
        <dbReference type="EC" id="2.1.1.72"/>
    </reaction>
</comment>
<keyword evidence="3 7" id="KW-0489">Methyltransferase</keyword>
<dbReference type="GO" id="GO:0009007">
    <property type="term" value="F:site-specific DNA-methyltransferase (adenine-specific) activity"/>
    <property type="evidence" value="ECO:0007669"/>
    <property type="project" value="UniProtKB-UniRule"/>
</dbReference>
<dbReference type="Pfam" id="PF02086">
    <property type="entry name" value="MethyltransfD12"/>
    <property type="match status" value="1"/>
</dbReference>
<dbReference type="InterPro" id="IPR012327">
    <property type="entry name" value="MeTrfase_D12"/>
</dbReference>
<dbReference type="GO" id="GO:0032259">
    <property type="term" value="P:methylation"/>
    <property type="evidence" value="ECO:0007669"/>
    <property type="project" value="UniProtKB-KW"/>
</dbReference>
<reference evidence="8 9" key="1">
    <citation type="submission" date="2018-12" db="EMBL/GenBank/DDBJ databases">
        <title>Legionella sp,whole genome shotgun sequence.</title>
        <authorList>
            <person name="Wu H."/>
        </authorList>
    </citation>
    <scope>NUCLEOTIDE SEQUENCE [LARGE SCALE GENOMIC DNA]</scope>
    <source>
        <strain evidence="9">km714</strain>
    </source>
</reference>
<dbReference type="EMBL" id="RZGR01000016">
    <property type="protein sequence ID" value="RUQ85398.1"/>
    <property type="molecule type" value="Genomic_DNA"/>
</dbReference>
<dbReference type="Gene3D" id="3.40.50.150">
    <property type="entry name" value="Vaccinia Virus protein VP39"/>
    <property type="match status" value="1"/>
</dbReference>
<dbReference type="GO" id="GO:0006298">
    <property type="term" value="P:mismatch repair"/>
    <property type="evidence" value="ECO:0007669"/>
    <property type="project" value="TreeGrafter"/>
</dbReference>
<dbReference type="OrthoDB" id="9805629at2"/>
<accession>A0A3S0VN09</accession>
<evidence type="ECO:0000256" key="7">
    <source>
        <dbReference type="RuleBase" id="RU361257"/>
    </source>
</evidence>
<dbReference type="SUPFAM" id="SSF53335">
    <property type="entry name" value="S-adenosyl-L-methionine-dependent methyltransferases"/>
    <property type="match status" value="1"/>
</dbReference>
<name>A0A3S0VN09_9GAMM</name>
<evidence type="ECO:0000313" key="9">
    <source>
        <dbReference type="Proteomes" id="UP000288012"/>
    </source>
</evidence>
<dbReference type="InterPro" id="IPR023095">
    <property type="entry name" value="Ade_MeTrfase_dom_2"/>
</dbReference>
<dbReference type="PRINTS" id="PR00505">
    <property type="entry name" value="D12N6MTFRASE"/>
</dbReference>
<dbReference type="InterPro" id="IPR029063">
    <property type="entry name" value="SAM-dependent_MTases_sf"/>
</dbReference>